<dbReference type="GO" id="GO:0016779">
    <property type="term" value="F:nucleotidyltransferase activity"/>
    <property type="evidence" value="ECO:0007669"/>
    <property type="project" value="UniProtKB-KW"/>
</dbReference>
<dbReference type="PANTHER" id="PTHR43584">
    <property type="entry name" value="NUCLEOTIDYL TRANSFERASE"/>
    <property type="match status" value="1"/>
</dbReference>
<organism evidence="4 5">
    <name type="scientific">Fusibacter bizertensis</name>
    <dbReference type="NCBI Taxonomy" id="1488331"/>
    <lineage>
        <taxon>Bacteria</taxon>
        <taxon>Bacillati</taxon>
        <taxon>Bacillota</taxon>
        <taxon>Clostridia</taxon>
        <taxon>Eubacteriales</taxon>
        <taxon>Eubacteriales Family XII. Incertae Sedis</taxon>
        <taxon>Fusibacter</taxon>
    </lineage>
</organism>
<evidence type="ECO:0000313" key="5">
    <source>
        <dbReference type="Proteomes" id="UP001158045"/>
    </source>
</evidence>
<dbReference type="InterPro" id="IPR050065">
    <property type="entry name" value="GlmU-like"/>
</dbReference>
<proteinExistence type="predicted"/>
<name>A0ABT6NDU3_9FIRM</name>
<dbReference type="PANTHER" id="PTHR43584:SF8">
    <property type="entry name" value="N-ACETYLMURAMATE ALPHA-1-PHOSPHATE URIDYLYLTRANSFERASE"/>
    <property type="match status" value="1"/>
</dbReference>
<accession>A0ABT6NDU3</accession>
<reference evidence="4 5" key="1">
    <citation type="submission" date="2023-04" db="EMBL/GenBank/DDBJ databases">
        <title>Fusibacter bizertensis strain WBS, isolated from littoral bottom sediments of the Arctic seas - biochemical and genomic analysis.</title>
        <authorList>
            <person name="Brioukhanov A.L."/>
        </authorList>
    </citation>
    <scope>NUCLEOTIDE SEQUENCE [LARGE SCALE GENOMIC DNA]</scope>
    <source>
        <strain evidence="4 5">WBS</strain>
    </source>
</reference>
<evidence type="ECO:0000259" key="3">
    <source>
        <dbReference type="Pfam" id="PF12804"/>
    </source>
</evidence>
<dbReference type="InterPro" id="IPR025877">
    <property type="entry name" value="MobA-like_NTP_Trfase"/>
</dbReference>
<keyword evidence="5" id="KW-1185">Reference proteome</keyword>
<evidence type="ECO:0000256" key="2">
    <source>
        <dbReference type="ARBA" id="ARBA00022695"/>
    </source>
</evidence>
<dbReference type="Gene3D" id="3.90.550.10">
    <property type="entry name" value="Spore Coat Polysaccharide Biosynthesis Protein SpsA, Chain A"/>
    <property type="match status" value="1"/>
</dbReference>
<dbReference type="EMBL" id="JARYZI010000006">
    <property type="protein sequence ID" value="MDH8678593.1"/>
    <property type="molecule type" value="Genomic_DNA"/>
</dbReference>
<dbReference type="Proteomes" id="UP001158045">
    <property type="component" value="Unassembled WGS sequence"/>
</dbReference>
<dbReference type="SUPFAM" id="SSF53448">
    <property type="entry name" value="Nucleotide-diphospho-sugar transferases"/>
    <property type="match status" value="1"/>
</dbReference>
<keyword evidence="1" id="KW-0808">Transferase</keyword>
<dbReference type="RefSeq" id="WP_281094444.1">
    <property type="nucleotide sequence ID" value="NZ_JARYZI010000006.1"/>
</dbReference>
<keyword evidence="2 4" id="KW-0548">Nucleotidyltransferase</keyword>
<evidence type="ECO:0000313" key="4">
    <source>
        <dbReference type="EMBL" id="MDH8678593.1"/>
    </source>
</evidence>
<comment type="caution">
    <text evidence="4">The sequence shown here is derived from an EMBL/GenBank/DDBJ whole genome shotgun (WGS) entry which is preliminary data.</text>
</comment>
<dbReference type="InterPro" id="IPR029044">
    <property type="entry name" value="Nucleotide-diphossugar_trans"/>
</dbReference>
<gene>
    <name evidence="4" type="ORF">QE109_10570</name>
</gene>
<dbReference type="CDD" id="cd02523">
    <property type="entry name" value="PC_cytidylyltransferase"/>
    <property type="match status" value="1"/>
</dbReference>
<evidence type="ECO:0000256" key="1">
    <source>
        <dbReference type="ARBA" id="ARBA00022679"/>
    </source>
</evidence>
<feature type="domain" description="MobA-like NTP transferase" evidence="3">
    <location>
        <begin position="3"/>
        <end position="119"/>
    </location>
</feature>
<protein>
    <submittedName>
        <fullName evidence="4">Phosphocholine cytidylyltransferase family protein</fullName>
    </submittedName>
</protein>
<dbReference type="Pfam" id="PF12804">
    <property type="entry name" value="NTP_transf_3"/>
    <property type="match status" value="1"/>
</dbReference>
<sequence length="241" mass="27836">MKAIILAAGRGSRLGNLTEDKPKCFVHANGVPLIIHQMNTLRKAGIHEIAIVRGYKKESFEFENVKYFDNDNWQNTNMVMSLYEAKEWLSSDNCIITYSDILFEENTILNLCNIDNDIVLPYNLNWRSLWEQRFDNPLDDLESFKIDELGRITEIGKKVIDIDSLQGQYMGIIKTTPKGWLDISVLINQLDDSVKNKMDFTTLLNLLINAQIVLKGMPCNDTWYEIDNEKDLSVYHLLNPK</sequence>